<keyword evidence="6" id="KW-0547">Nucleotide-binding</keyword>
<evidence type="ECO:0000256" key="10">
    <source>
        <dbReference type="ARBA" id="ARBA00022845"/>
    </source>
</evidence>
<dbReference type="PROSITE" id="PS51192">
    <property type="entry name" value="HELICASE_ATP_BIND_1"/>
    <property type="match status" value="1"/>
</dbReference>
<dbReference type="PROSITE" id="PS00039">
    <property type="entry name" value="DEAD_ATP_HELICASE"/>
    <property type="match status" value="1"/>
</dbReference>
<evidence type="ECO:0000256" key="7">
    <source>
        <dbReference type="ARBA" id="ARBA00022801"/>
    </source>
</evidence>
<evidence type="ECO:0000256" key="9">
    <source>
        <dbReference type="ARBA" id="ARBA00022840"/>
    </source>
</evidence>
<evidence type="ECO:0000256" key="1">
    <source>
        <dbReference type="ARBA" id="ARBA00004201"/>
    </source>
</evidence>
<comment type="similarity">
    <text evidence="12">Belongs to the DEAD box helicase family. DDX6/DHH1 subfamily.</text>
</comment>
<dbReference type="PRINTS" id="PR00320">
    <property type="entry name" value="GPROTEINBRPT"/>
</dbReference>
<dbReference type="GO" id="GO:0006417">
    <property type="term" value="P:regulation of translation"/>
    <property type="evidence" value="ECO:0007669"/>
    <property type="project" value="UniProtKB-KW"/>
</dbReference>
<evidence type="ECO:0000256" key="6">
    <source>
        <dbReference type="ARBA" id="ARBA00022741"/>
    </source>
</evidence>
<comment type="caution">
    <text evidence="19">The sequence shown here is derived from an EMBL/GenBank/DDBJ whole genome shotgun (WGS) entry which is preliminary data.</text>
</comment>
<dbReference type="InterPro" id="IPR011047">
    <property type="entry name" value="Quinoprotein_ADH-like_sf"/>
</dbReference>
<evidence type="ECO:0000256" key="13">
    <source>
        <dbReference type="ARBA" id="ARBA00047984"/>
    </source>
</evidence>
<dbReference type="Gene3D" id="3.40.50.300">
    <property type="entry name" value="P-loop containing nucleotide triphosphate hydrolases"/>
    <property type="match status" value="2"/>
</dbReference>
<dbReference type="EMBL" id="QEAP01000064">
    <property type="protein sequence ID" value="TPX75899.1"/>
    <property type="molecule type" value="Genomic_DNA"/>
</dbReference>
<dbReference type="Gene3D" id="2.130.10.10">
    <property type="entry name" value="YVTN repeat-like/Quinoprotein amine dehydrogenase"/>
    <property type="match status" value="4"/>
</dbReference>
<dbReference type="InterPro" id="IPR014001">
    <property type="entry name" value="Helicase_ATP-bd"/>
</dbReference>
<keyword evidence="7" id="KW-0378">Hydrolase</keyword>
<dbReference type="FunFam" id="3.40.50.300:FF:000364">
    <property type="entry name" value="ATP-dependent RNA helicase DDX6"/>
    <property type="match status" value="1"/>
</dbReference>
<evidence type="ECO:0000256" key="8">
    <source>
        <dbReference type="ARBA" id="ARBA00022806"/>
    </source>
</evidence>
<evidence type="ECO:0000256" key="2">
    <source>
        <dbReference type="ARBA" id="ARBA00012552"/>
    </source>
</evidence>
<keyword evidence="3" id="KW-0963">Cytoplasm</keyword>
<dbReference type="SMART" id="SM00487">
    <property type="entry name" value="DEXDc"/>
    <property type="match status" value="1"/>
</dbReference>
<comment type="subcellular location">
    <subcellularLocation>
        <location evidence="1">Cytoplasm</location>
        <location evidence="1">P-body</location>
    </subcellularLocation>
</comment>
<feature type="domain" description="Helicase ATP-binding" evidence="16">
    <location>
        <begin position="940"/>
        <end position="1110"/>
    </location>
</feature>
<feature type="domain" description="DEAD-box RNA helicase Q" evidence="18">
    <location>
        <begin position="909"/>
        <end position="937"/>
    </location>
</feature>
<dbReference type="GO" id="GO:0003724">
    <property type="term" value="F:RNA helicase activity"/>
    <property type="evidence" value="ECO:0007669"/>
    <property type="project" value="UniProtKB-EC"/>
</dbReference>
<protein>
    <recommendedName>
        <fullName evidence="2">RNA helicase</fullName>
        <ecNumber evidence="2">3.6.4.13</ecNumber>
    </recommendedName>
</protein>
<keyword evidence="8" id="KW-0347">Helicase</keyword>
<dbReference type="InterPro" id="IPR001680">
    <property type="entry name" value="WD40_rpt"/>
</dbReference>
<evidence type="ECO:0000256" key="11">
    <source>
        <dbReference type="ARBA" id="ARBA00022884"/>
    </source>
</evidence>
<evidence type="ECO:0000259" key="18">
    <source>
        <dbReference type="PROSITE" id="PS51195"/>
    </source>
</evidence>
<keyword evidence="20" id="KW-1185">Reference proteome</keyword>
<dbReference type="Proteomes" id="UP000320333">
    <property type="component" value="Unassembled WGS sequence"/>
</dbReference>
<dbReference type="GO" id="GO:0005524">
    <property type="term" value="F:ATP binding"/>
    <property type="evidence" value="ECO:0007669"/>
    <property type="project" value="UniProtKB-KW"/>
</dbReference>
<evidence type="ECO:0000313" key="19">
    <source>
        <dbReference type="EMBL" id="TPX75899.1"/>
    </source>
</evidence>
<comment type="catalytic activity">
    <reaction evidence="13">
        <text>ATP + H2O = ADP + phosphate + H(+)</text>
        <dbReference type="Rhea" id="RHEA:13065"/>
        <dbReference type="ChEBI" id="CHEBI:15377"/>
        <dbReference type="ChEBI" id="CHEBI:15378"/>
        <dbReference type="ChEBI" id="CHEBI:30616"/>
        <dbReference type="ChEBI" id="CHEBI:43474"/>
        <dbReference type="ChEBI" id="CHEBI:456216"/>
        <dbReference type="EC" id="3.6.4.13"/>
    </reaction>
</comment>
<dbReference type="Pfam" id="PF00271">
    <property type="entry name" value="Helicase_C"/>
    <property type="match status" value="1"/>
</dbReference>
<dbReference type="PROSITE" id="PS50082">
    <property type="entry name" value="WD_REPEATS_2"/>
    <property type="match status" value="6"/>
</dbReference>
<dbReference type="SUPFAM" id="SSF50978">
    <property type="entry name" value="WD40 repeat-like"/>
    <property type="match status" value="1"/>
</dbReference>
<dbReference type="PROSITE" id="PS51195">
    <property type="entry name" value="Q_MOTIF"/>
    <property type="match status" value="1"/>
</dbReference>
<dbReference type="PROSITE" id="PS51194">
    <property type="entry name" value="HELICASE_CTER"/>
    <property type="match status" value="1"/>
</dbReference>
<keyword evidence="10" id="KW-0810">Translation regulation</keyword>
<dbReference type="PANTHER" id="PTHR47960">
    <property type="entry name" value="DEAD-BOX ATP-DEPENDENT RNA HELICASE 50"/>
    <property type="match status" value="1"/>
</dbReference>
<evidence type="ECO:0000256" key="15">
    <source>
        <dbReference type="PROSITE-ProRule" id="PRU00552"/>
    </source>
</evidence>
<evidence type="ECO:0000313" key="20">
    <source>
        <dbReference type="Proteomes" id="UP000320333"/>
    </source>
</evidence>
<keyword evidence="11" id="KW-0694">RNA-binding</keyword>
<name>A0A507FHM0_9FUNG</name>
<dbReference type="PROSITE" id="PS00678">
    <property type="entry name" value="WD_REPEATS_1"/>
    <property type="match status" value="1"/>
</dbReference>
<accession>A0A507FHM0</accession>
<sequence>MAMELAKVIGDAHPKTILCSSFNPFRREIYTGGEDATIRVWEAESGKLLNVLTEHVGWVTNLLFCKELKVLFSASIDGFIIAWGPSGKVLQKIATGSPIYCMAYNSRRQKLLAGYNKRIRVFQMISPEDSHLSSEVLERKAVSCSEHSDVVSCLESLVIRYDRKIVIYDIPHHGDLKMTASKTISNAHDAAISCMVFGKDADNSWLITGSFDRIVKLWSLDGNLLQRFDGFGDTITSICYVLPTQTLWITANSQTPIVFDPRSGINVSDFIGTSSEEIHQKKNISSFKQITFVPELNEVVGVTNRRAIVVWKYNPAASITVLSGHSDSIECLTFTMKEPLLIFSGSSDGLIRKWERLQLNTFMYSQENLHLPKEERHEEEITVNSFSKNPEERRKRQTALHRQIVEKLDRWKRGLEEDMNKQDNQIELMSSDAVRAFKRNQTKLKTELQISKTFETDVKTGSAALKTSRQGVFSLFYYEEMDLLMSGYEDSRIRIWGYNEEAVKYSPDDGEKEAVDQAGLSSENVTNRVSGMSLKHTFNDHKDSVTGISCFHRDGRHWMISTGWDRRICIYDLKQLRLHDVFRNQQKGYGKEELAADGIIFDLEYSPDRNEFGYASADKSAYIRKFSSKGDEMLLQAVLIGHEAEVTKIKWNRKHQQWVTGSEDRTIRIWAAEGLPLLNVINNDSPVSALCIDAINGCIIAGSQDKCVRVFDPEKKDEVAQKNVGHMDEIRAIIHIPVRNQYVTSSLDNTVRIWNAYMKKGQRRVAMSNSKASLSLNANGAAFDAEEDGHMYSELNPLMVTKLANSAAAAAALRPTGRVTVEDNSEATQGKVLEDELRTTLSDLEFALTAEKTKRIYLKTTRIMNNGVAALTTQLQNTQLAADDWKKNATAPPKDARPQTSDVTATKGHEFADYFLKRELLMGLYEAGFERPTPIQEESIPIAMTGRDILARAKNGTGKTASFIIPVLEKSDPTKNYIQALILVPTRELALQTSQVCKTIGKHCGLEVMVTTGGTTLKDDILRLGQNVHILVATPGRVLDLAGKGICDLSKCTMMIMDEADKLLSPEFQPVIEQIIGFHPKERQILLFSATFPIVVKAFKDKFLAKPYEINLMDELTLKGVTQFYAFMEEKQKVHCLNTLFSKLQVNQSIIFCNSTSRVELLAKKITELGYSCFYIHAKMLQAHRNRVFHDFRSGRTRHLVCSDLLTRGIDIQAVNVVINFDFPKNAETYLHRIGRSGRFGHLGLAINLITYEDRFNLYRIEQELGTEIAPIPPVIDKSLYVAPGI</sequence>
<evidence type="ECO:0000256" key="12">
    <source>
        <dbReference type="ARBA" id="ARBA00038316"/>
    </source>
</evidence>
<evidence type="ECO:0000256" key="5">
    <source>
        <dbReference type="ARBA" id="ARBA00022737"/>
    </source>
</evidence>
<dbReference type="InterPro" id="IPR014014">
    <property type="entry name" value="RNA_helicase_DEAD_Q_motif"/>
</dbReference>
<dbReference type="EC" id="3.6.4.13" evidence="2"/>
<keyword evidence="9" id="KW-0067">ATP-binding</keyword>
<proteinExistence type="inferred from homology"/>
<dbReference type="SMART" id="SM00320">
    <property type="entry name" value="WD40"/>
    <property type="match status" value="12"/>
</dbReference>
<feature type="repeat" description="WD" evidence="14">
    <location>
        <begin position="322"/>
        <end position="355"/>
    </location>
</feature>
<dbReference type="InterPro" id="IPR011545">
    <property type="entry name" value="DEAD/DEAH_box_helicase_dom"/>
</dbReference>
<keyword evidence="4 14" id="KW-0853">WD repeat</keyword>
<organism evidence="19 20">
    <name type="scientific">Chytriomyces confervae</name>
    <dbReference type="NCBI Taxonomy" id="246404"/>
    <lineage>
        <taxon>Eukaryota</taxon>
        <taxon>Fungi</taxon>
        <taxon>Fungi incertae sedis</taxon>
        <taxon>Chytridiomycota</taxon>
        <taxon>Chytridiomycota incertae sedis</taxon>
        <taxon>Chytridiomycetes</taxon>
        <taxon>Chytridiales</taxon>
        <taxon>Chytriomycetaceae</taxon>
        <taxon>Chytriomyces</taxon>
    </lineage>
</organism>
<feature type="repeat" description="WD" evidence="14">
    <location>
        <begin position="639"/>
        <end position="670"/>
    </location>
</feature>
<dbReference type="PROSITE" id="PS50294">
    <property type="entry name" value="WD_REPEATS_REGION"/>
    <property type="match status" value="5"/>
</dbReference>
<dbReference type="SUPFAM" id="SSF50998">
    <property type="entry name" value="Quinoprotein alcohol dehydrogenase-like"/>
    <property type="match status" value="1"/>
</dbReference>
<evidence type="ECO:0000256" key="4">
    <source>
        <dbReference type="ARBA" id="ARBA00022574"/>
    </source>
</evidence>
<feature type="repeat" description="WD" evidence="14">
    <location>
        <begin position="10"/>
        <end position="51"/>
    </location>
</feature>
<dbReference type="GO" id="GO:0003723">
    <property type="term" value="F:RNA binding"/>
    <property type="evidence" value="ECO:0007669"/>
    <property type="project" value="UniProtKB-KW"/>
</dbReference>
<dbReference type="OrthoDB" id="6262491at2759"/>
<reference evidence="19 20" key="1">
    <citation type="journal article" date="2019" name="Sci. Rep.">
        <title>Comparative genomics of chytrid fungi reveal insights into the obligate biotrophic and pathogenic lifestyle of Synchytrium endobioticum.</title>
        <authorList>
            <person name="van de Vossenberg B.T.L.H."/>
            <person name="Warris S."/>
            <person name="Nguyen H.D.T."/>
            <person name="van Gent-Pelzer M.P.E."/>
            <person name="Joly D.L."/>
            <person name="van de Geest H.C."/>
            <person name="Bonants P.J.M."/>
            <person name="Smith D.S."/>
            <person name="Levesque C.A."/>
            <person name="van der Lee T.A.J."/>
        </authorList>
    </citation>
    <scope>NUCLEOTIDE SEQUENCE [LARGE SCALE GENOMIC DNA]</scope>
    <source>
        <strain evidence="19 20">CBS 675.73</strain>
    </source>
</reference>
<dbReference type="Pfam" id="PF00270">
    <property type="entry name" value="DEAD"/>
    <property type="match status" value="1"/>
</dbReference>
<dbReference type="InterPro" id="IPR001650">
    <property type="entry name" value="Helicase_C-like"/>
</dbReference>
<dbReference type="Pfam" id="PF00400">
    <property type="entry name" value="WD40"/>
    <property type="match status" value="6"/>
</dbReference>
<dbReference type="GO" id="GO:0016787">
    <property type="term" value="F:hydrolase activity"/>
    <property type="evidence" value="ECO:0007669"/>
    <property type="project" value="UniProtKB-KW"/>
</dbReference>
<dbReference type="FunFam" id="3.40.50.300:FF:000114">
    <property type="entry name" value="ATP-dependent RNA helicase DDX6"/>
    <property type="match status" value="1"/>
</dbReference>
<dbReference type="SMART" id="SM00490">
    <property type="entry name" value="HELICc"/>
    <property type="match status" value="1"/>
</dbReference>
<dbReference type="CDD" id="cd18787">
    <property type="entry name" value="SF2_C_DEAD"/>
    <property type="match status" value="1"/>
</dbReference>
<feature type="domain" description="Helicase C-terminal" evidence="17">
    <location>
        <begin position="1120"/>
        <end position="1280"/>
    </location>
</feature>
<dbReference type="InterPro" id="IPR000629">
    <property type="entry name" value="RNA-helicase_DEAD-box_CS"/>
</dbReference>
<evidence type="ECO:0000256" key="3">
    <source>
        <dbReference type="ARBA" id="ARBA00022490"/>
    </source>
</evidence>
<feature type="repeat" description="WD" evidence="14">
    <location>
        <begin position="465"/>
        <end position="506"/>
    </location>
</feature>
<dbReference type="InterPro" id="IPR020472">
    <property type="entry name" value="WD40_PAC1"/>
</dbReference>
<dbReference type="CDD" id="cd17940">
    <property type="entry name" value="DEADc_DDX6"/>
    <property type="match status" value="1"/>
</dbReference>
<gene>
    <name evidence="19" type="ORF">CcCBS67573_g02825</name>
</gene>
<feature type="short sequence motif" description="Q motif" evidence="15">
    <location>
        <begin position="909"/>
        <end position="937"/>
    </location>
</feature>
<dbReference type="STRING" id="246404.A0A507FHM0"/>
<feature type="repeat" description="WD" evidence="14">
    <location>
        <begin position="723"/>
        <end position="755"/>
    </location>
</feature>
<evidence type="ECO:0000256" key="14">
    <source>
        <dbReference type="PROSITE-ProRule" id="PRU00221"/>
    </source>
</evidence>
<evidence type="ECO:0000259" key="17">
    <source>
        <dbReference type="PROSITE" id="PS51194"/>
    </source>
</evidence>
<dbReference type="InterPro" id="IPR019775">
    <property type="entry name" value="WD40_repeat_CS"/>
</dbReference>
<dbReference type="SUPFAM" id="SSF52540">
    <property type="entry name" value="P-loop containing nucleoside triphosphate hydrolases"/>
    <property type="match status" value="1"/>
</dbReference>
<dbReference type="InterPro" id="IPR015943">
    <property type="entry name" value="WD40/YVTN_repeat-like_dom_sf"/>
</dbReference>
<feature type="repeat" description="WD" evidence="14">
    <location>
        <begin position="185"/>
        <end position="221"/>
    </location>
</feature>
<evidence type="ECO:0000259" key="16">
    <source>
        <dbReference type="PROSITE" id="PS51192"/>
    </source>
</evidence>
<dbReference type="InterPro" id="IPR036322">
    <property type="entry name" value="WD40_repeat_dom_sf"/>
</dbReference>
<keyword evidence="5" id="KW-0677">Repeat</keyword>
<dbReference type="InterPro" id="IPR027417">
    <property type="entry name" value="P-loop_NTPase"/>
</dbReference>
<dbReference type="GO" id="GO:0010494">
    <property type="term" value="C:cytoplasmic stress granule"/>
    <property type="evidence" value="ECO:0007669"/>
    <property type="project" value="UniProtKB-ARBA"/>
</dbReference>
<dbReference type="GO" id="GO:0000932">
    <property type="term" value="C:P-body"/>
    <property type="evidence" value="ECO:0007669"/>
    <property type="project" value="UniProtKB-SubCell"/>
</dbReference>